<gene>
    <name evidence="1" type="ORF">RFI_19269</name>
</gene>
<dbReference type="EMBL" id="ASPP01015623">
    <property type="protein sequence ID" value="ETO18026.1"/>
    <property type="molecule type" value="Genomic_DNA"/>
</dbReference>
<proteinExistence type="predicted"/>
<keyword evidence="2" id="KW-1185">Reference proteome</keyword>
<comment type="caution">
    <text evidence="1">The sequence shown here is derived from an EMBL/GenBank/DDBJ whole genome shotgun (WGS) entry which is preliminary data.</text>
</comment>
<feature type="non-terminal residue" evidence="1">
    <location>
        <position position="1"/>
    </location>
</feature>
<protein>
    <submittedName>
        <fullName evidence="1">Uncharacterized protein</fullName>
    </submittedName>
</protein>
<name>X6MWK7_RETFI</name>
<accession>X6MWK7</accession>
<organism evidence="1 2">
    <name type="scientific">Reticulomyxa filosa</name>
    <dbReference type="NCBI Taxonomy" id="46433"/>
    <lineage>
        <taxon>Eukaryota</taxon>
        <taxon>Sar</taxon>
        <taxon>Rhizaria</taxon>
        <taxon>Retaria</taxon>
        <taxon>Foraminifera</taxon>
        <taxon>Monothalamids</taxon>
        <taxon>Reticulomyxidae</taxon>
        <taxon>Reticulomyxa</taxon>
    </lineage>
</organism>
<evidence type="ECO:0000313" key="1">
    <source>
        <dbReference type="EMBL" id="ETO18026.1"/>
    </source>
</evidence>
<dbReference type="Proteomes" id="UP000023152">
    <property type="component" value="Unassembled WGS sequence"/>
</dbReference>
<sequence length="241" mass="28997">FFFFCYFKKKAPLQHWMWEFANELEHSGMCTCPENVAFVFADNKPNVQHRLIERSYEKCNRQTCHYFHVAKDYHPWDWYGKLGPLNKLVYDDPTFLKRFDYLVLTDADDQTLTRSPHDIVERFLSYDCDILLAGEATSYPHWMAQESAFENQCSPWSRHHQHVNAGGLMIKLSAFRPYLDYIDRDYKNFTIMRASEIAETGKNRWRDQTCWRQMLLRFYPRMKVDSLAKIWTRVDIFLNDL</sequence>
<reference evidence="1 2" key="1">
    <citation type="journal article" date="2013" name="Curr. Biol.">
        <title>The Genome of the Foraminiferan Reticulomyxa filosa.</title>
        <authorList>
            <person name="Glockner G."/>
            <person name="Hulsmann N."/>
            <person name="Schleicher M."/>
            <person name="Noegel A.A."/>
            <person name="Eichinger L."/>
            <person name="Gallinger C."/>
            <person name="Pawlowski J."/>
            <person name="Sierra R."/>
            <person name="Euteneuer U."/>
            <person name="Pillet L."/>
            <person name="Moustafa A."/>
            <person name="Platzer M."/>
            <person name="Groth M."/>
            <person name="Szafranski K."/>
            <person name="Schliwa M."/>
        </authorList>
    </citation>
    <scope>NUCLEOTIDE SEQUENCE [LARGE SCALE GENOMIC DNA]</scope>
</reference>
<dbReference type="AlphaFoldDB" id="X6MWK7"/>
<evidence type="ECO:0000313" key="2">
    <source>
        <dbReference type="Proteomes" id="UP000023152"/>
    </source>
</evidence>